<dbReference type="EMBL" id="UNSH01000002">
    <property type="protein sequence ID" value="SZE99760.1"/>
    <property type="molecule type" value="Genomic_DNA"/>
</dbReference>
<dbReference type="InterPro" id="IPR011989">
    <property type="entry name" value="ARM-like"/>
</dbReference>
<gene>
    <name evidence="1" type="ORF">BLGHR1_10492</name>
</gene>
<accession>A0A383UHJ0</accession>
<reference evidence="1 2" key="1">
    <citation type="submission" date="2017-11" db="EMBL/GenBank/DDBJ databases">
        <authorList>
            <person name="Kracher B."/>
        </authorList>
    </citation>
    <scope>NUCLEOTIDE SEQUENCE [LARGE SCALE GENOMIC DNA]</scope>
    <source>
        <strain evidence="1 2">RACE1</strain>
    </source>
</reference>
<proteinExistence type="predicted"/>
<protein>
    <submittedName>
        <fullName evidence="1">Uncharacterized protein</fullName>
    </submittedName>
</protein>
<organism evidence="1 2">
    <name type="scientific">Blumeria hordei</name>
    <name type="common">Barley powdery mildew</name>
    <name type="synonym">Blumeria graminis f. sp. hordei</name>
    <dbReference type="NCBI Taxonomy" id="2867405"/>
    <lineage>
        <taxon>Eukaryota</taxon>
        <taxon>Fungi</taxon>
        <taxon>Dikarya</taxon>
        <taxon>Ascomycota</taxon>
        <taxon>Pezizomycotina</taxon>
        <taxon>Leotiomycetes</taxon>
        <taxon>Erysiphales</taxon>
        <taxon>Erysiphaceae</taxon>
        <taxon>Blumeria</taxon>
    </lineage>
</organism>
<dbReference type="Proteomes" id="UP000275772">
    <property type="component" value="Unassembled WGS sequence"/>
</dbReference>
<evidence type="ECO:0000313" key="1">
    <source>
        <dbReference type="EMBL" id="SZE99760.1"/>
    </source>
</evidence>
<evidence type="ECO:0000313" key="2">
    <source>
        <dbReference type="Proteomes" id="UP000275772"/>
    </source>
</evidence>
<dbReference type="AlphaFoldDB" id="A0A383UHJ0"/>
<dbReference type="VEuPathDB" id="FungiDB:BLGHR1_10492"/>
<sequence>MKLSTRFTEPAQIDRLRRILHSHSTSLDAELQQRVVEYRNLVGYDTIRKGILEKMIPSQI</sequence>
<name>A0A383UHJ0_BLUHO</name>
<dbReference type="Gene3D" id="1.25.10.10">
    <property type="entry name" value="Leucine-rich Repeat Variant"/>
    <property type="match status" value="1"/>
</dbReference>